<evidence type="ECO:0000313" key="2">
    <source>
        <dbReference type="Proteomes" id="UP000269208"/>
    </source>
</evidence>
<gene>
    <name evidence="1" type="ORF">NCTC6754_01361</name>
</gene>
<evidence type="ECO:0000313" key="1">
    <source>
        <dbReference type="EMBL" id="VEB51638.1"/>
    </source>
</evidence>
<dbReference type="AlphaFoldDB" id="A0A3S4HTK8"/>
<dbReference type="EMBL" id="LR134190">
    <property type="protein sequence ID" value="VEB51638.1"/>
    <property type="molecule type" value="Genomic_DNA"/>
</dbReference>
<protein>
    <submittedName>
        <fullName evidence="1">5'-nucleotidase</fullName>
    </submittedName>
</protein>
<name>A0A3S4HTK8_SALET</name>
<organism evidence="1 2">
    <name type="scientific">Salmonella enterica I</name>
    <dbReference type="NCBI Taxonomy" id="59201"/>
    <lineage>
        <taxon>Bacteria</taxon>
        <taxon>Pseudomonadati</taxon>
        <taxon>Pseudomonadota</taxon>
        <taxon>Gammaproteobacteria</taxon>
        <taxon>Enterobacterales</taxon>
        <taxon>Enterobacteriaceae</taxon>
        <taxon>Salmonella</taxon>
    </lineage>
</organism>
<accession>A0A3S4HTK8</accession>
<proteinExistence type="predicted"/>
<reference evidence="1 2" key="1">
    <citation type="submission" date="2018-12" db="EMBL/GenBank/DDBJ databases">
        <authorList>
            <consortium name="Pathogen Informatics"/>
        </authorList>
    </citation>
    <scope>NUCLEOTIDE SEQUENCE [LARGE SCALE GENOMIC DNA]</scope>
    <source>
        <strain evidence="1 2">NCTC6754</strain>
    </source>
</reference>
<dbReference type="Proteomes" id="UP000269208">
    <property type="component" value="Chromosome"/>
</dbReference>
<sequence>MQQTVAQSPVELTRAYGESSSLGNLAADALLFTAGKDTQFSAY</sequence>